<accession>A0AAD7GQS1</accession>
<dbReference type="AlphaFoldDB" id="A0AAD7GQS1"/>
<keyword evidence="2" id="KW-1185">Reference proteome</keyword>
<sequence>PDEIVAGILSPTLKVRDDVFSDKYNVSPFAKYSESTPAYLLVCKSWLRVSNPLLYRVVILRSKAPAVALGQVLEENNYLGNFIKKLPVEGAYGAAVGAILKFSPNISDLFISFEI</sequence>
<comment type="caution">
    <text evidence="1">The sequence shown here is derived from an EMBL/GenBank/DDBJ whole genome shotgun (WGS) entry which is preliminary data.</text>
</comment>
<feature type="non-terminal residue" evidence="1">
    <location>
        <position position="1"/>
    </location>
</feature>
<evidence type="ECO:0000313" key="2">
    <source>
        <dbReference type="Proteomes" id="UP001221757"/>
    </source>
</evidence>
<reference evidence="1" key="1">
    <citation type="submission" date="2023-03" db="EMBL/GenBank/DDBJ databases">
        <title>Massive genome expansion in bonnet fungi (Mycena s.s.) driven by repeated elements and novel gene families across ecological guilds.</title>
        <authorList>
            <consortium name="Lawrence Berkeley National Laboratory"/>
            <person name="Harder C.B."/>
            <person name="Miyauchi S."/>
            <person name="Viragh M."/>
            <person name="Kuo A."/>
            <person name="Thoen E."/>
            <person name="Andreopoulos B."/>
            <person name="Lu D."/>
            <person name="Skrede I."/>
            <person name="Drula E."/>
            <person name="Henrissat B."/>
            <person name="Morin E."/>
            <person name="Kohler A."/>
            <person name="Barry K."/>
            <person name="LaButti K."/>
            <person name="Morin E."/>
            <person name="Salamov A."/>
            <person name="Lipzen A."/>
            <person name="Mereny Z."/>
            <person name="Hegedus B."/>
            <person name="Baldrian P."/>
            <person name="Stursova M."/>
            <person name="Weitz H."/>
            <person name="Taylor A."/>
            <person name="Grigoriev I.V."/>
            <person name="Nagy L.G."/>
            <person name="Martin F."/>
            <person name="Kauserud H."/>
        </authorList>
    </citation>
    <scope>NUCLEOTIDE SEQUENCE</scope>
    <source>
        <strain evidence="1">CBHHK067</strain>
    </source>
</reference>
<evidence type="ECO:0000313" key="1">
    <source>
        <dbReference type="EMBL" id="KAJ7700721.1"/>
    </source>
</evidence>
<feature type="non-terminal residue" evidence="1">
    <location>
        <position position="115"/>
    </location>
</feature>
<dbReference type="Proteomes" id="UP001221757">
    <property type="component" value="Unassembled WGS sequence"/>
</dbReference>
<dbReference type="EMBL" id="JARKIE010000019">
    <property type="protein sequence ID" value="KAJ7700721.1"/>
    <property type="molecule type" value="Genomic_DNA"/>
</dbReference>
<organism evidence="1 2">
    <name type="scientific">Mycena rosella</name>
    <name type="common">Pink bonnet</name>
    <name type="synonym">Agaricus rosellus</name>
    <dbReference type="NCBI Taxonomy" id="1033263"/>
    <lineage>
        <taxon>Eukaryota</taxon>
        <taxon>Fungi</taxon>
        <taxon>Dikarya</taxon>
        <taxon>Basidiomycota</taxon>
        <taxon>Agaricomycotina</taxon>
        <taxon>Agaricomycetes</taxon>
        <taxon>Agaricomycetidae</taxon>
        <taxon>Agaricales</taxon>
        <taxon>Marasmiineae</taxon>
        <taxon>Mycenaceae</taxon>
        <taxon>Mycena</taxon>
    </lineage>
</organism>
<gene>
    <name evidence="1" type="ORF">B0H17DRAFT_846914</name>
</gene>
<proteinExistence type="predicted"/>
<name>A0AAD7GQS1_MYCRO</name>
<protein>
    <submittedName>
        <fullName evidence="1">Uncharacterized protein</fullName>
    </submittedName>
</protein>